<dbReference type="EC" id="1.10.3.2" evidence="4"/>
<dbReference type="PANTHER" id="PTHR11709">
    <property type="entry name" value="MULTI-COPPER OXIDASE"/>
    <property type="match status" value="1"/>
</dbReference>
<evidence type="ECO:0000256" key="6">
    <source>
        <dbReference type="ARBA" id="ARBA00022737"/>
    </source>
</evidence>
<evidence type="ECO:0000256" key="3">
    <source>
        <dbReference type="ARBA" id="ARBA00010609"/>
    </source>
</evidence>
<gene>
    <name evidence="16" type="ORF">EXIGLDRAFT_773972</name>
</gene>
<keyword evidence="9" id="KW-1015">Disulfide bond</keyword>
<dbReference type="Pfam" id="PF00394">
    <property type="entry name" value="Cu-oxidase"/>
    <property type="match status" value="1"/>
</dbReference>
<dbReference type="GO" id="GO:0005507">
    <property type="term" value="F:copper ion binding"/>
    <property type="evidence" value="ECO:0007669"/>
    <property type="project" value="InterPro"/>
</dbReference>
<dbReference type="Gene3D" id="2.60.40.420">
    <property type="entry name" value="Cupredoxins - blue copper proteins"/>
    <property type="match status" value="3"/>
</dbReference>
<evidence type="ECO:0000256" key="1">
    <source>
        <dbReference type="ARBA" id="ARBA00000349"/>
    </source>
</evidence>
<evidence type="ECO:0000313" key="17">
    <source>
        <dbReference type="Proteomes" id="UP000077266"/>
    </source>
</evidence>
<comment type="catalytic activity">
    <reaction evidence="1">
        <text>4 hydroquinone + O2 = 4 benzosemiquinone + 2 H2O</text>
        <dbReference type="Rhea" id="RHEA:11276"/>
        <dbReference type="ChEBI" id="CHEBI:15377"/>
        <dbReference type="ChEBI" id="CHEBI:15379"/>
        <dbReference type="ChEBI" id="CHEBI:17594"/>
        <dbReference type="ChEBI" id="CHEBI:17977"/>
        <dbReference type="EC" id="1.10.3.2"/>
    </reaction>
</comment>
<dbReference type="InterPro" id="IPR033138">
    <property type="entry name" value="Cu_oxidase_CS"/>
</dbReference>
<keyword evidence="11" id="KW-0439">Lignin degradation</keyword>
<dbReference type="PANTHER" id="PTHR11709:SF87">
    <property type="entry name" value="LACCASE"/>
    <property type="match status" value="1"/>
</dbReference>
<dbReference type="FunFam" id="2.60.40.420:FF:000021">
    <property type="entry name" value="Extracellular dihydrogeodin oxidase/laccase"/>
    <property type="match status" value="1"/>
</dbReference>
<evidence type="ECO:0000256" key="7">
    <source>
        <dbReference type="ARBA" id="ARBA00023002"/>
    </source>
</evidence>
<dbReference type="InterPro" id="IPR011706">
    <property type="entry name" value="Cu-oxidase_C"/>
</dbReference>
<dbReference type="Proteomes" id="UP000077266">
    <property type="component" value="Unassembled WGS sequence"/>
</dbReference>
<dbReference type="FunFam" id="2.60.40.420:FF:000038">
    <property type="entry name" value="Extracellular dihydrogeodin oxidase/laccase"/>
    <property type="match status" value="1"/>
</dbReference>
<comment type="cofactor">
    <cofactor evidence="2">
        <name>Cu cation</name>
        <dbReference type="ChEBI" id="CHEBI:23378"/>
    </cofactor>
</comment>
<dbReference type="STRING" id="1314781.A0A165EK16"/>
<dbReference type="GO" id="GO:0046274">
    <property type="term" value="P:lignin catabolic process"/>
    <property type="evidence" value="ECO:0007669"/>
    <property type="project" value="UniProtKB-KW"/>
</dbReference>
<dbReference type="AlphaFoldDB" id="A0A165EK16"/>
<keyword evidence="5" id="KW-0479">Metal-binding</keyword>
<evidence type="ECO:0000313" key="16">
    <source>
        <dbReference type="EMBL" id="KZV87120.1"/>
    </source>
</evidence>
<dbReference type="EMBL" id="KV426135">
    <property type="protein sequence ID" value="KZV87120.1"/>
    <property type="molecule type" value="Genomic_DNA"/>
</dbReference>
<keyword evidence="10" id="KW-0325">Glycoprotein</keyword>
<dbReference type="InterPro" id="IPR001117">
    <property type="entry name" value="Cu-oxidase_2nd"/>
</dbReference>
<evidence type="ECO:0000256" key="4">
    <source>
        <dbReference type="ARBA" id="ARBA00012297"/>
    </source>
</evidence>
<name>A0A165EK16_EXIGL</name>
<dbReference type="GO" id="GO:0052716">
    <property type="term" value="F:hydroquinone:oxygen oxidoreductase activity"/>
    <property type="evidence" value="ECO:0007669"/>
    <property type="project" value="UniProtKB-EC"/>
</dbReference>
<dbReference type="PROSITE" id="PS00080">
    <property type="entry name" value="MULTICOPPER_OXIDASE2"/>
    <property type="match status" value="1"/>
</dbReference>
<feature type="chain" id="PRO_5007857255" description="laccase" evidence="12">
    <location>
        <begin position="19"/>
        <end position="579"/>
    </location>
</feature>
<dbReference type="PROSITE" id="PS00079">
    <property type="entry name" value="MULTICOPPER_OXIDASE1"/>
    <property type="match status" value="1"/>
</dbReference>
<dbReference type="InterPro" id="IPR002355">
    <property type="entry name" value="Cu_oxidase_Cu_BS"/>
</dbReference>
<feature type="domain" description="Plastocyanin-like" evidence="14">
    <location>
        <begin position="421"/>
        <end position="540"/>
    </location>
</feature>
<dbReference type="OrthoDB" id="2121828at2759"/>
<dbReference type="SUPFAM" id="SSF49503">
    <property type="entry name" value="Cupredoxins"/>
    <property type="match status" value="3"/>
</dbReference>
<dbReference type="InterPro" id="IPR011707">
    <property type="entry name" value="Cu-oxidase-like_N"/>
</dbReference>
<dbReference type="CDD" id="cd13854">
    <property type="entry name" value="CuRO_1_MaLCC_like"/>
    <property type="match status" value="1"/>
</dbReference>
<keyword evidence="12" id="KW-0732">Signal</keyword>
<evidence type="ECO:0000256" key="8">
    <source>
        <dbReference type="ARBA" id="ARBA00023008"/>
    </source>
</evidence>
<evidence type="ECO:0000259" key="14">
    <source>
        <dbReference type="Pfam" id="PF07731"/>
    </source>
</evidence>
<dbReference type="SMR" id="A0A165EK16"/>
<evidence type="ECO:0000256" key="10">
    <source>
        <dbReference type="ARBA" id="ARBA00023180"/>
    </source>
</evidence>
<protein>
    <recommendedName>
        <fullName evidence="4">laccase</fullName>
        <ecNumber evidence="4">1.10.3.2</ecNumber>
    </recommendedName>
</protein>
<keyword evidence="7" id="KW-0560">Oxidoreductase</keyword>
<feature type="domain" description="Plastocyanin-like" evidence="15">
    <location>
        <begin position="77"/>
        <end position="191"/>
    </location>
</feature>
<reference evidence="16 17" key="1">
    <citation type="journal article" date="2016" name="Mol. Biol. Evol.">
        <title>Comparative Genomics of Early-Diverging Mushroom-Forming Fungi Provides Insights into the Origins of Lignocellulose Decay Capabilities.</title>
        <authorList>
            <person name="Nagy L.G."/>
            <person name="Riley R."/>
            <person name="Tritt A."/>
            <person name="Adam C."/>
            <person name="Daum C."/>
            <person name="Floudas D."/>
            <person name="Sun H."/>
            <person name="Yadav J.S."/>
            <person name="Pangilinan J."/>
            <person name="Larsson K.H."/>
            <person name="Matsuura K."/>
            <person name="Barry K."/>
            <person name="Labutti K."/>
            <person name="Kuo R."/>
            <person name="Ohm R.A."/>
            <person name="Bhattacharya S.S."/>
            <person name="Shirouzu T."/>
            <person name="Yoshinaga Y."/>
            <person name="Martin F.M."/>
            <person name="Grigoriev I.V."/>
            <person name="Hibbett D.S."/>
        </authorList>
    </citation>
    <scope>NUCLEOTIDE SEQUENCE [LARGE SCALE GENOMIC DNA]</scope>
    <source>
        <strain evidence="16 17">HHB12029</strain>
    </source>
</reference>
<dbReference type="CDD" id="cd13901">
    <property type="entry name" value="CuRO_3_MaLCC_like"/>
    <property type="match status" value="1"/>
</dbReference>
<feature type="domain" description="Plastocyanin-like" evidence="13">
    <location>
        <begin position="202"/>
        <end position="346"/>
    </location>
</feature>
<dbReference type="CDD" id="cd13880">
    <property type="entry name" value="CuRO_2_MaLCC_like"/>
    <property type="match status" value="1"/>
</dbReference>
<feature type="signal peptide" evidence="12">
    <location>
        <begin position="1"/>
        <end position="18"/>
    </location>
</feature>
<evidence type="ECO:0000256" key="2">
    <source>
        <dbReference type="ARBA" id="ARBA00001935"/>
    </source>
</evidence>
<sequence length="579" mass="63558">MRFSSFALPVAIAAPALSSLIPPLVRPRHSEHRALAQRQTCTFADSKLCWDGTFDINTNYYSDGPDTGKTVTYWLEITNTTLAPDGFSRQVLTVNNTIPGPTITADWGDTLVIHVTNSLSDNGTSIHWHGIRQLENSINDGVNGVTECPIAPGDSKTYTFKATQYGTSWGHSHYSAQYGDGVWFPIVINGPATAEYDVDLGPITINDWFHQTAYAAAYDAERTGPPRPANFLIGGTNALPTDTTQGTRFVQTFESGKKYLLRLINTSVDSFFRVSLDSHTMTVVASDFVPIQPYTTNVIGIAIGQRYDVIIEADQAAAAYWLRVWPQIACSSNDNAGDVTGYITYSGITDLPTSTAFDYDDSCDDETNLVPYVSVTVDSSGFSANETDISVSAPSTVTVQGDNVFRWFVNGAAMDVDWGYPTLQQLSDGNTTYASTQNALFFDEALDTTYWVIQNVGAVAHPIHLHGHDFNIISSGSDTFDASTATLNWDNPPRRDVAMLPAGGYLFISFQTDNPGVWVMHCHIAWHVSEGLSLQLVERQSEIFNTITLDDAWETTCTNWDAWYNSGNLFWGKKTDSGL</sequence>
<evidence type="ECO:0000256" key="9">
    <source>
        <dbReference type="ARBA" id="ARBA00023157"/>
    </source>
</evidence>
<keyword evidence="17" id="KW-1185">Reference proteome</keyword>
<keyword evidence="8" id="KW-0186">Copper</keyword>
<dbReference type="InterPro" id="IPR008972">
    <property type="entry name" value="Cupredoxin"/>
</dbReference>
<comment type="similarity">
    <text evidence="3">Belongs to the multicopper oxidase family.</text>
</comment>
<dbReference type="Pfam" id="PF07732">
    <property type="entry name" value="Cu-oxidase_3"/>
    <property type="match status" value="1"/>
</dbReference>
<dbReference type="InterPro" id="IPR045087">
    <property type="entry name" value="Cu-oxidase_fam"/>
</dbReference>
<evidence type="ECO:0000259" key="15">
    <source>
        <dbReference type="Pfam" id="PF07732"/>
    </source>
</evidence>
<evidence type="ECO:0000256" key="5">
    <source>
        <dbReference type="ARBA" id="ARBA00022723"/>
    </source>
</evidence>
<dbReference type="Pfam" id="PF07731">
    <property type="entry name" value="Cu-oxidase_2"/>
    <property type="match status" value="1"/>
</dbReference>
<evidence type="ECO:0000256" key="11">
    <source>
        <dbReference type="ARBA" id="ARBA00023185"/>
    </source>
</evidence>
<keyword evidence="6" id="KW-0677">Repeat</keyword>
<evidence type="ECO:0000259" key="13">
    <source>
        <dbReference type="Pfam" id="PF00394"/>
    </source>
</evidence>
<proteinExistence type="inferred from homology"/>
<evidence type="ECO:0000256" key="12">
    <source>
        <dbReference type="SAM" id="SignalP"/>
    </source>
</evidence>
<accession>A0A165EK16</accession>
<organism evidence="16 17">
    <name type="scientific">Exidia glandulosa HHB12029</name>
    <dbReference type="NCBI Taxonomy" id="1314781"/>
    <lineage>
        <taxon>Eukaryota</taxon>
        <taxon>Fungi</taxon>
        <taxon>Dikarya</taxon>
        <taxon>Basidiomycota</taxon>
        <taxon>Agaricomycotina</taxon>
        <taxon>Agaricomycetes</taxon>
        <taxon>Auriculariales</taxon>
        <taxon>Exidiaceae</taxon>
        <taxon>Exidia</taxon>
    </lineage>
</organism>
<dbReference type="InParanoid" id="A0A165EK16"/>